<evidence type="ECO:0000256" key="1">
    <source>
        <dbReference type="SAM" id="Phobius"/>
    </source>
</evidence>
<proteinExistence type="predicted"/>
<evidence type="ECO:0000313" key="3">
    <source>
        <dbReference type="Proteomes" id="UP001359559"/>
    </source>
</evidence>
<keyword evidence="1" id="KW-0812">Transmembrane</keyword>
<dbReference type="AlphaFoldDB" id="A0AAN9FKV5"/>
<sequence length="67" mass="7868">MTTPKVTILLYSILRIHNHHIHHSSLHFLNLFFLFSSLLFLFWCFVSLVLGFSNSPIFVSPFKFVTN</sequence>
<dbReference type="EMBL" id="JAYKXN010000006">
    <property type="protein sequence ID" value="KAK7278337.1"/>
    <property type="molecule type" value="Genomic_DNA"/>
</dbReference>
<feature type="transmembrane region" description="Helical" evidence="1">
    <location>
        <begin position="28"/>
        <end position="52"/>
    </location>
</feature>
<keyword evidence="1" id="KW-0472">Membrane</keyword>
<organism evidence="2 3">
    <name type="scientific">Clitoria ternatea</name>
    <name type="common">Butterfly pea</name>
    <dbReference type="NCBI Taxonomy" id="43366"/>
    <lineage>
        <taxon>Eukaryota</taxon>
        <taxon>Viridiplantae</taxon>
        <taxon>Streptophyta</taxon>
        <taxon>Embryophyta</taxon>
        <taxon>Tracheophyta</taxon>
        <taxon>Spermatophyta</taxon>
        <taxon>Magnoliopsida</taxon>
        <taxon>eudicotyledons</taxon>
        <taxon>Gunneridae</taxon>
        <taxon>Pentapetalae</taxon>
        <taxon>rosids</taxon>
        <taxon>fabids</taxon>
        <taxon>Fabales</taxon>
        <taxon>Fabaceae</taxon>
        <taxon>Papilionoideae</taxon>
        <taxon>50 kb inversion clade</taxon>
        <taxon>NPAAA clade</taxon>
        <taxon>indigoferoid/millettioid clade</taxon>
        <taxon>Phaseoleae</taxon>
        <taxon>Clitoria</taxon>
    </lineage>
</organism>
<name>A0AAN9FKV5_CLITE</name>
<keyword evidence="3" id="KW-1185">Reference proteome</keyword>
<keyword evidence="1" id="KW-1133">Transmembrane helix</keyword>
<protein>
    <submittedName>
        <fullName evidence="2">Uncharacterized protein</fullName>
    </submittedName>
</protein>
<gene>
    <name evidence="2" type="ORF">RJT34_23365</name>
</gene>
<evidence type="ECO:0000313" key="2">
    <source>
        <dbReference type="EMBL" id="KAK7278337.1"/>
    </source>
</evidence>
<accession>A0AAN9FKV5</accession>
<dbReference type="Proteomes" id="UP001359559">
    <property type="component" value="Unassembled WGS sequence"/>
</dbReference>
<reference evidence="2 3" key="1">
    <citation type="submission" date="2024-01" db="EMBL/GenBank/DDBJ databases">
        <title>The genomes of 5 underutilized Papilionoideae crops provide insights into root nodulation and disease resistance.</title>
        <authorList>
            <person name="Yuan L."/>
        </authorList>
    </citation>
    <scope>NUCLEOTIDE SEQUENCE [LARGE SCALE GENOMIC DNA]</scope>
    <source>
        <strain evidence="2">LY-2023</strain>
        <tissue evidence="2">Leaf</tissue>
    </source>
</reference>
<comment type="caution">
    <text evidence="2">The sequence shown here is derived from an EMBL/GenBank/DDBJ whole genome shotgun (WGS) entry which is preliminary data.</text>
</comment>